<dbReference type="EC" id="3.1.4.3" evidence="4"/>
<dbReference type="PANTHER" id="PTHR31956">
    <property type="entry name" value="NON-SPECIFIC PHOSPHOLIPASE C4-RELATED"/>
    <property type="match status" value="1"/>
</dbReference>
<keyword evidence="3" id="KW-0732">Signal</keyword>
<dbReference type="RefSeq" id="WP_260331105.1">
    <property type="nucleotide sequence ID" value="NZ_JACHIO010000012.1"/>
</dbReference>
<evidence type="ECO:0000256" key="2">
    <source>
        <dbReference type="SAM" id="MobiDB-lite"/>
    </source>
</evidence>
<keyword evidence="1 4" id="KW-0378">Hydrolase</keyword>
<reference evidence="4 5" key="1">
    <citation type="submission" date="2020-08" db="EMBL/GenBank/DDBJ databases">
        <title>Genomic Encyclopedia of Type Strains, Phase IV (KMG-V): Genome sequencing to study the core and pangenomes of soil and plant-associated prokaryotes.</title>
        <authorList>
            <person name="Whitman W."/>
        </authorList>
    </citation>
    <scope>NUCLEOTIDE SEQUENCE [LARGE SCALE GENOMIC DNA]</scope>
    <source>
        <strain evidence="4 5">X5P3</strain>
    </source>
</reference>
<dbReference type="CDD" id="cd16013">
    <property type="entry name" value="AcpA"/>
    <property type="match status" value="1"/>
</dbReference>
<evidence type="ECO:0000313" key="5">
    <source>
        <dbReference type="Proteomes" id="UP000584867"/>
    </source>
</evidence>
<dbReference type="GO" id="GO:0034480">
    <property type="term" value="F:phosphatidylcholine phospholipase C activity"/>
    <property type="evidence" value="ECO:0007669"/>
    <property type="project" value="UniProtKB-EC"/>
</dbReference>
<dbReference type="InterPro" id="IPR007312">
    <property type="entry name" value="Phosphoesterase"/>
</dbReference>
<dbReference type="EMBL" id="JACHIO010000012">
    <property type="protein sequence ID" value="MBB5064760.1"/>
    <property type="molecule type" value="Genomic_DNA"/>
</dbReference>
<evidence type="ECO:0000313" key="4">
    <source>
        <dbReference type="EMBL" id="MBB5064760.1"/>
    </source>
</evidence>
<feature type="chain" id="PRO_5031252122" evidence="3">
    <location>
        <begin position="29"/>
        <end position="658"/>
    </location>
</feature>
<evidence type="ECO:0000256" key="3">
    <source>
        <dbReference type="SAM" id="SignalP"/>
    </source>
</evidence>
<name>A0A7W8EBP4_9BACT</name>
<feature type="region of interest" description="Disordered" evidence="2">
    <location>
        <begin position="612"/>
        <end position="658"/>
    </location>
</feature>
<dbReference type="InterPro" id="IPR017850">
    <property type="entry name" value="Alkaline_phosphatase_core_sf"/>
</dbReference>
<proteinExistence type="predicted"/>
<comment type="caution">
    <text evidence="4">The sequence shown here is derived from an EMBL/GenBank/DDBJ whole genome shotgun (WGS) entry which is preliminary data.</text>
</comment>
<accession>A0A7W8EBP4</accession>
<dbReference type="Pfam" id="PF04185">
    <property type="entry name" value="Phosphoesterase"/>
    <property type="match status" value="1"/>
</dbReference>
<gene>
    <name evidence="4" type="ORF">HDF15_003120</name>
</gene>
<dbReference type="Gene3D" id="3.40.720.10">
    <property type="entry name" value="Alkaline Phosphatase, subunit A"/>
    <property type="match status" value="2"/>
</dbReference>
<organism evidence="4 5">
    <name type="scientific">Granulicella mallensis</name>
    <dbReference type="NCBI Taxonomy" id="940614"/>
    <lineage>
        <taxon>Bacteria</taxon>
        <taxon>Pseudomonadati</taxon>
        <taxon>Acidobacteriota</taxon>
        <taxon>Terriglobia</taxon>
        <taxon>Terriglobales</taxon>
        <taxon>Acidobacteriaceae</taxon>
        <taxon>Granulicella</taxon>
    </lineage>
</organism>
<feature type="signal peptide" evidence="3">
    <location>
        <begin position="1"/>
        <end position="28"/>
    </location>
</feature>
<dbReference type="PANTHER" id="PTHR31956:SF1">
    <property type="entry name" value="NON-SPECIFIC PHOSPHOLIPASE C1"/>
    <property type="match status" value="1"/>
</dbReference>
<dbReference type="AlphaFoldDB" id="A0A7W8EBP4"/>
<dbReference type="Proteomes" id="UP000584867">
    <property type="component" value="Unassembled WGS sequence"/>
</dbReference>
<evidence type="ECO:0000256" key="1">
    <source>
        <dbReference type="ARBA" id="ARBA00022801"/>
    </source>
</evidence>
<sequence length="658" mass="70885">MKSSRKATVHNGTLKCGAMMLIALQVFAGLQQSVYAQTAAPDTTTPIKHVIVIIGENRSFDHVYATYTPKEGETITNLLSKKIVKANGKPGVNYALSAQFSAVDSTTAGIGAYAISPQSKSIFGILPPALAGGPEAPTVAGPAPFTTLKVAKLVDQGLAPAYNQFLITGATGIPSGQIDTRITDATSLREGVFQISGPKMPYDAYTASPVHRFFQMWQQTDCSIDFTTEENASGCLNDLFPWVETTVGTGSNGAAQPSNFNNTSTGEGSASMGFYNMAQGDAPYLKQLADDYTISDNFHQSVMGGTGANHIMFGFGDSIFFTNANGVAVQPPMTNQIENPNPQVNTNNFYDQDGYSGGSYVNCGDISQPGVPAVTNYLQSLKHPISPNCVKGNYYLVNNYNPGFNGDGSSTTALSPFTIPPTSQKSIGDDLVAHNVPFKYFGEDWDLYVTDPTESNTSDEYCNICNPFQYQTQFMGTQATREQFIADTTELYEDIDTGNLPAVSIVKPSGFNDGHPASSKLDLFEGFTKKIVDAVKANPALWADTAIFITWDEGGGYYDSGYIQPVDFFGDGTRIPLIVVSKYSKGGHVSHEYGDHVSLLKFIEKNWSLPTVSTRSRDNLPNPVQKEANPYVPTNSPAIGDLTDDFKFPSKNSPPTNN</sequence>
<protein>
    <submittedName>
        <fullName evidence="4">Phospholipase C</fullName>
        <ecNumber evidence="4">3.1.4.3</ecNumber>
    </submittedName>
</protein>